<feature type="domain" description="SPX" evidence="11">
    <location>
        <begin position="1"/>
        <end position="178"/>
    </location>
</feature>
<dbReference type="PROSITE" id="PS50089">
    <property type="entry name" value="ZF_RING_2"/>
    <property type="match status" value="1"/>
</dbReference>
<evidence type="ECO:0000313" key="12">
    <source>
        <dbReference type="EMBL" id="CAI9273077.1"/>
    </source>
</evidence>
<dbReference type="InterPro" id="IPR033326">
    <property type="entry name" value="BAH1"/>
</dbReference>
<feature type="domain" description="RING-type" evidence="10">
    <location>
        <begin position="247"/>
        <end position="296"/>
    </location>
</feature>
<keyword evidence="13" id="KW-1185">Reference proteome</keyword>
<dbReference type="PANTHER" id="PTHR46764">
    <property type="entry name" value="E3 UBIQUITIN-PROTEIN LIGASE BAH1"/>
    <property type="match status" value="1"/>
</dbReference>
<evidence type="ECO:0000256" key="1">
    <source>
        <dbReference type="ARBA" id="ARBA00000900"/>
    </source>
</evidence>
<reference evidence="12" key="1">
    <citation type="submission" date="2023-04" db="EMBL/GenBank/DDBJ databases">
        <authorList>
            <person name="Vijverberg K."/>
            <person name="Xiong W."/>
            <person name="Schranz E."/>
        </authorList>
    </citation>
    <scope>NUCLEOTIDE SEQUENCE</scope>
</reference>
<dbReference type="Gene3D" id="3.30.40.10">
    <property type="entry name" value="Zinc/RING finger domain, C3HC4 (zinc finger)"/>
    <property type="match status" value="1"/>
</dbReference>
<accession>A0AA35YFP7</accession>
<dbReference type="PROSITE" id="PS51382">
    <property type="entry name" value="SPX"/>
    <property type="match status" value="1"/>
</dbReference>
<dbReference type="InterPro" id="IPR001841">
    <property type="entry name" value="Znf_RING"/>
</dbReference>
<dbReference type="AlphaFoldDB" id="A0AA35YFP7"/>
<protein>
    <recommendedName>
        <fullName evidence="3">RING-type E3 ubiquitin transferase</fullName>
        <ecNumber evidence="3">2.3.2.27</ecNumber>
    </recommendedName>
</protein>
<evidence type="ECO:0000256" key="3">
    <source>
        <dbReference type="ARBA" id="ARBA00012483"/>
    </source>
</evidence>
<dbReference type="InterPro" id="IPR004331">
    <property type="entry name" value="SPX_dom"/>
</dbReference>
<proteinExistence type="predicted"/>
<comment type="catalytic activity">
    <reaction evidence="1">
        <text>S-ubiquitinyl-[E2 ubiquitin-conjugating enzyme]-L-cysteine + [acceptor protein]-L-lysine = [E2 ubiquitin-conjugating enzyme]-L-cysteine + N(6)-ubiquitinyl-[acceptor protein]-L-lysine.</text>
        <dbReference type="EC" id="2.3.2.27"/>
    </reaction>
</comment>
<dbReference type="GO" id="GO:0061630">
    <property type="term" value="F:ubiquitin protein ligase activity"/>
    <property type="evidence" value="ECO:0007669"/>
    <property type="project" value="UniProtKB-EC"/>
</dbReference>
<dbReference type="CDD" id="cd14482">
    <property type="entry name" value="SPX_BAH1-like"/>
    <property type="match status" value="1"/>
</dbReference>
<evidence type="ECO:0000256" key="2">
    <source>
        <dbReference type="ARBA" id="ARBA00004906"/>
    </source>
</evidence>
<dbReference type="EC" id="2.3.2.27" evidence="3"/>
<evidence type="ECO:0000259" key="10">
    <source>
        <dbReference type="PROSITE" id="PS50089"/>
    </source>
</evidence>
<evidence type="ECO:0000256" key="7">
    <source>
        <dbReference type="ARBA" id="ARBA00022786"/>
    </source>
</evidence>
<evidence type="ECO:0000259" key="11">
    <source>
        <dbReference type="PROSITE" id="PS51382"/>
    </source>
</evidence>
<keyword evidence="4" id="KW-0808">Transferase</keyword>
<dbReference type="PROSITE" id="PS00518">
    <property type="entry name" value="ZF_RING_1"/>
    <property type="match status" value="1"/>
</dbReference>
<dbReference type="SUPFAM" id="SSF57850">
    <property type="entry name" value="RING/U-box"/>
    <property type="match status" value="1"/>
</dbReference>
<evidence type="ECO:0000256" key="8">
    <source>
        <dbReference type="ARBA" id="ARBA00022833"/>
    </source>
</evidence>
<organism evidence="12 13">
    <name type="scientific">Lactuca saligna</name>
    <name type="common">Willowleaf lettuce</name>
    <dbReference type="NCBI Taxonomy" id="75948"/>
    <lineage>
        <taxon>Eukaryota</taxon>
        <taxon>Viridiplantae</taxon>
        <taxon>Streptophyta</taxon>
        <taxon>Embryophyta</taxon>
        <taxon>Tracheophyta</taxon>
        <taxon>Spermatophyta</taxon>
        <taxon>Magnoliopsida</taxon>
        <taxon>eudicotyledons</taxon>
        <taxon>Gunneridae</taxon>
        <taxon>Pentapetalae</taxon>
        <taxon>asterids</taxon>
        <taxon>campanulids</taxon>
        <taxon>Asterales</taxon>
        <taxon>Asteraceae</taxon>
        <taxon>Cichorioideae</taxon>
        <taxon>Cichorieae</taxon>
        <taxon>Lactucinae</taxon>
        <taxon>Lactuca</taxon>
    </lineage>
</organism>
<keyword evidence="7" id="KW-0833">Ubl conjugation pathway</keyword>
<keyword evidence="8" id="KW-0862">Zinc</keyword>
<dbReference type="InterPro" id="IPR017907">
    <property type="entry name" value="Znf_RING_CS"/>
</dbReference>
<evidence type="ECO:0000256" key="6">
    <source>
        <dbReference type="ARBA" id="ARBA00022771"/>
    </source>
</evidence>
<keyword evidence="5" id="KW-0479">Metal-binding</keyword>
<sequence length="351" mass="40563">MKFGATFTEYLLGEKVNSFDLNKCSHVEYKRLKKVLKVCRHHCQGLNHADANNGASCGDEFQVIEEDRDQNNTVSDICRYRSCQWCDRMFFSEIMKEASDITGCISSRVRHLVQLHCNTGMQRYLLHLFQCFKNDQQALVLEGQMLIEYVIMNAIALRKILKKYDKVHNSVSGMNFRSKLQAEHLEISQSPWLIELVAFYMNFSESNEMICYELCSSFSCDLSVTDSEPVLKLVVPDYAVLEYNLTCAVCLHTVFHPYALSCGHIFCKMCACSSGSVLMFEGVKSASPKMKCPVCREDGVFGNAVRMTELDLLLKRRFRKEWEKRLVEERDEDGKQTKEFWESQTRYFTGI</sequence>
<gene>
    <name evidence="12" type="ORF">LSALG_LOCUS13248</name>
</gene>
<evidence type="ECO:0000256" key="5">
    <source>
        <dbReference type="ARBA" id="ARBA00022723"/>
    </source>
</evidence>
<evidence type="ECO:0000256" key="4">
    <source>
        <dbReference type="ARBA" id="ARBA00022679"/>
    </source>
</evidence>
<evidence type="ECO:0000256" key="9">
    <source>
        <dbReference type="PROSITE-ProRule" id="PRU00175"/>
    </source>
</evidence>
<keyword evidence="6 9" id="KW-0863">Zinc-finger</keyword>
<comment type="pathway">
    <text evidence="2">Protein modification; protein ubiquitination.</text>
</comment>
<dbReference type="PANTHER" id="PTHR46764:SF2">
    <property type="entry name" value="E3 UBIQUITIN-PROTEIN LIGASE BAH1-LIKE-RELATED"/>
    <property type="match status" value="1"/>
</dbReference>
<dbReference type="GO" id="GO:0008270">
    <property type="term" value="F:zinc ion binding"/>
    <property type="evidence" value="ECO:0007669"/>
    <property type="project" value="UniProtKB-KW"/>
</dbReference>
<evidence type="ECO:0000313" key="13">
    <source>
        <dbReference type="Proteomes" id="UP001177003"/>
    </source>
</evidence>
<dbReference type="EMBL" id="OX465078">
    <property type="protein sequence ID" value="CAI9273077.1"/>
    <property type="molecule type" value="Genomic_DNA"/>
</dbReference>
<dbReference type="SMART" id="SM00184">
    <property type="entry name" value="RING"/>
    <property type="match status" value="1"/>
</dbReference>
<dbReference type="InterPro" id="IPR013083">
    <property type="entry name" value="Znf_RING/FYVE/PHD"/>
</dbReference>
<name>A0AA35YFP7_LACSI</name>
<dbReference type="Proteomes" id="UP001177003">
    <property type="component" value="Chromosome 2"/>
</dbReference>